<feature type="transmembrane region" description="Helical" evidence="1">
    <location>
        <begin position="128"/>
        <end position="153"/>
    </location>
</feature>
<gene>
    <name evidence="3" type="ORF">CPB83DRAFT_864613</name>
</gene>
<proteinExistence type="predicted"/>
<sequence>MEAPTNNLPLIPYNVVQTTGPLLLGHLLNWFLFGLLSLQIYIYYLSFPDDSLSSQALSYGVYLFELAQTIILTQAAFRVFAQGYGNLHILDEVGTNWLSAPIMGGIVAFVAQAFYARRIWILSKSIMVPLIILLLATISLAGAIALGVAAKLAASVGKFVGTESRVLSIVTGIWNGGSCLCDILIATSMTVYLTRRNSSIPRTRQLVKRIIRLTIETGTLTAVVALLNLILALLPNHPTYYRVVAGCLGKLYANSMMAVFNNRAHLWMDDRSGADSSIVFPSRYFNQDLEMDNLDGELQSKRTDTYIARGPVET</sequence>
<dbReference type="EMBL" id="MU157950">
    <property type="protein sequence ID" value="KAF9522325.1"/>
    <property type="molecule type" value="Genomic_DNA"/>
</dbReference>
<reference evidence="3" key="1">
    <citation type="submission" date="2020-11" db="EMBL/GenBank/DDBJ databases">
        <authorList>
            <consortium name="DOE Joint Genome Institute"/>
            <person name="Ahrendt S."/>
            <person name="Riley R."/>
            <person name="Andreopoulos W."/>
            <person name="Labutti K."/>
            <person name="Pangilinan J."/>
            <person name="Ruiz-Duenas F.J."/>
            <person name="Barrasa J.M."/>
            <person name="Sanchez-Garcia M."/>
            <person name="Camarero S."/>
            <person name="Miyauchi S."/>
            <person name="Serrano A."/>
            <person name="Linde D."/>
            <person name="Babiker R."/>
            <person name="Drula E."/>
            <person name="Ayuso-Fernandez I."/>
            <person name="Pacheco R."/>
            <person name="Padilla G."/>
            <person name="Ferreira P."/>
            <person name="Barriuso J."/>
            <person name="Kellner H."/>
            <person name="Castanera R."/>
            <person name="Alfaro M."/>
            <person name="Ramirez L."/>
            <person name="Pisabarro A.G."/>
            <person name="Kuo A."/>
            <person name="Tritt A."/>
            <person name="Lipzen A."/>
            <person name="He G."/>
            <person name="Yan M."/>
            <person name="Ng V."/>
            <person name="Cullen D."/>
            <person name="Martin F."/>
            <person name="Rosso M.-N."/>
            <person name="Henrissat B."/>
            <person name="Hibbett D."/>
            <person name="Martinez A.T."/>
            <person name="Grigoriev I.V."/>
        </authorList>
    </citation>
    <scope>NUCLEOTIDE SEQUENCE</scope>
    <source>
        <strain evidence="3">CBS 506.95</strain>
    </source>
</reference>
<keyword evidence="1" id="KW-0472">Membrane</keyword>
<dbReference type="InterPro" id="IPR045339">
    <property type="entry name" value="DUF6534"/>
</dbReference>
<evidence type="ECO:0000313" key="4">
    <source>
        <dbReference type="Proteomes" id="UP000807306"/>
    </source>
</evidence>
<dbReference type="AlphaFoldDB" id="A0A9P6E4H2"/>
<evidence type="ECO:0000259" key="2">
    <source>
        <dbReference type="Pfam" id="PF20152"/>
    </source>
</evidence>
<evidence type="ECO:0000256" key="1">
    <source>
        <dbReference type="SAM" id="Phobius"/>
    </source>
</evidence>
<feature type="transmembrane region" description="Helical" evidence="1">
    <location>
        <begin position="56"/>
        <end position="77"/>
    </location>
</feature>
<keyword evidence="4" id="KW-1185">Reference proteome</keyword>
<feature type="transmembrane region" description="Helical" evidence="1">
    <location>
        <begin position="213"/>
        <end position="234"/>
    </location>
</feature>
<feature type="transmembrane region" description="Helical" evidence="1">
    <location>
        <begin position="27"/>
        <end position="44"/>
    </location>
</feature>
<accession>A0A9P6E4H2</accession>
<feature type="domain" description="DUF6534" evidence="2">
    <location>
        <begin position="178"/>
        <end position="265"/>
    </location>
</feature>
<evidence type="ECO:0000313" key="3">
    <source>
        <dbReference type="EMBL" id="KAF9522325.1"/>
    </source>
</evidence>
<dbReference type="OrthoDB" id="3223377at2759"/>
<keyword evidence="1" id="KW-0812">Transmembrane</keyword>
<name>A0A9P6E4H2_9AGAR</name>
<dbReference type="PANTHER" id="PTHR40465:SF1">
    <property type="entry name" value="DUF6534 DOMAIN-CONTAINING PROTEIN"/>
    <property type="match status" value="1"/>
</dbReference>
<organism evidence="3 4">
    <name type="scientific">Crepidotus variabilis</name>
    <dbReference type="NCBI Taxonomy" id="179855"/>
    <lineage>
        <taxon>Eukaryota</taxon>
        <taxon>Fungi</taxon>
        <taxon>Dikarya</taxon>
        <taxon>Basidiomycota</taxon>
        <taxon>Agaricomycotina</taxon>
        <taxon>Agaricomycetes</taxon>
        <taxon>Agaricomycetidae</taxon>
        <taxon>Agaricales</taxon>
        <taxon>Agaricineae</taxon>
        <taxon>Crepidotaceae</taxon>
        <taxon>Crepidotus</taxon>
    </lineage>
</organism>
<protein>
    <recommendedName>
        <fullName evidence="2">DUF6534 domain-containing protein</fullName>
    </recommendedName>
</protein>
<keyword evidence="1" id="KW-1133">Transmembrane helix</keyword>
<dbReference type="Pfam" id="PF20152">
    <property type="entry name" value="DUF6534"/>
    <property type="match status" value="1"/>
</dbReference>
<feature type="transmembrane region" description="Helical" evidence="1">
    <location>
        <begin position="173"/>
        <end position="193"/>
    </location>
</feature>
<comment type="caution">
    <text evidence="3">The sequence shown here is derived from an EMBL/GenBank/DDBJ whole genome shotgun (WGS) entry which is preliminary data.</text>
</comment>
<feature type="transmembrane region" description="Helical" evidence="1">
    <location>
        <begin position="240"/>
        <end position="260"/>
    </location>
</feature>
<feature type="transmembrane region" description="Helical" evidence="1">
    <location>
        <begin position="97"/>
        <end position="116"/>
    </location>
</feature>
<dbReference type="PANTHER" id="PTHR40465">
    <property type="entry name" value="CHROMOSOME 1, WHOLE GENOME SHOTGUN SEQUENCE"/>
    <property type="match status" value="1"/>
</dbReference>
<dbReference type="Proteomes" id="UP000807306">
    <property type="component" value="Unassembled WGS sequence"/>
</dbReference>